<keyword evidence="1" id="KW-0732">Signal</keyword>
<evidence type="ECO:0008006" key="4">
    <source>
        <dbReference type="Google" id="ProtNLM"/>
    </source>
</evidence>
<comment type="caution">
    <text evidence="2">The sequence shown here is derived from an EMBL/GenBank/DDBJ whole genome shotgun (WGS) entry which is preliminary data.</text>
</comment>
<dbReference type="RefSeq" id="WP_142892795.1">
    <property type="nucleotide sequence ID" value="NZ_ML660162.1"/>
</dbReference>
<evidence type="ECO:0000313" key="2">
    <source>
        <dbReference type="EMBL" id="TQV88287.1"/>
    </source>
</evidence>
<dbReference type="EMBL" id="VIKS01000004">
    <property type="protein sequence ID" value="TQV88287.1"/>
    <property type="molecule type" value="Genomic_DNA"/>
</dbReference>
<accession>A0A545UFP4</accession>
<feature type="signal peptide" evidence="1">
    <location>
        <begin position="1"/>
        <end position="17"/>
    </location>
</feature>
<keyword evidence="3" id="KW-1185">Reference proteome</keyword>
<dbReference type="Proteomes" id="UP000315439">
    <property type="component" value="Unassembled WGS sequence"/>
</dbReference>
<organism evidence="2 3">
    <name type="scientific">Aliikangiella coralliicola</name>
    <dbReference type="NCBI Taxonomy" id="2592383"/>
    <lineage>
        <taxon>Bacteria</taxon>
        <taxon>Pseudomonadati</taxon>
        <taxon>Pseudomonadota</taxon>
        <taxon>Gammaproteobacteria</taxon>
        <taxon>Oceanospirillales</taxon>
        <taxon>Pleioneaceae</taxon>
        <taxon>Aliikangiella</taxon>
    </lineage>
</organism>
<proteinExistence type="predicted"/>
<protein>
    <recommendedName>
        <fullName evidence="4">DUF5106 domain-containing protein</fullName>
    </recommendedName>
</protein>
<reference evidence="2 3" key="1">
    <citation type="submission" date="2019-07" db="EMBL/GenBank/DDBJ databases">
        <title>Draft genome for Aliikangiella sp. M105.</title>
        <authorList>
            <person name="Wang G."/>
        </authorList>
    </citation>
    <scope>NUCLEOTIDE SEQUENCE [LARGE SCALE GENOMIC DNA]</scope>
    <source>
        <strain evidence="2 3">M105</strain>
    </source>
</reference>
<name>A0A545UFP4_9GAMM</name>
<evidence type="ECO:0000313" key="3">
    <source>
        <dbReference type="Proteomes" id="UP000315439"/>
    </source>
</evidence>
<sequence>MKTVILILCLIAGNATAKEPSIHDAHNKDEAFGMMYTLIMKFKVYVFMCDKYHPDLSNSFADSIDLWNERHEKSLSNYASYFEEVPKKEMDELVALNKKVYERRIIQFNRMSSEEQKAMCNKQIKDLRDNIYESEIPNMFKLLRGE</sequence>
<dbReference type="AlphaFoldDB" id="A0A545UFP4"/>
<feature type="chain" id="PRO_5021901723" description="DUF5106 domain-containing protein" evidence="1">
    <location>
        <begin position="18"/>
        <end position="146"/>
    </location>
</feature>
<gene>
    <name evidence="2" type="ORF">FLL46_07095</name>
</gene>
<evidence type="ECO:0000256" key="1">
    <source>
        <dbReference type="SAM" id="SignalP"/>
    </source>
</evidence>